<name>A0A9W2Y976_BETSP</name>
<dbReference type="GeneID" id="114851255"/>
<proteinExistence type="predicted"/>
<organism evidence="1 2">
    <name type="scientific">Betta splendens</name>
    <name type="common">Siamese fighting fish</name>
    <dbReference type="NCBI Taxonomy" id="158456"/>
    <lineage>
        <taxon>Eukaryota</taxon>
        <taxon>Metazoa</taxon>
        <taxon>Chordata</taxon>
        <taxon>Craniata</taxon>
        <taxon>Vertebrata</taxon>
        <taxon>Euteleostomi</taxon>
        <taxon>Actinopterygii</taxon>
        <taxon>Neopterygii</taxon>
        <taxon>Teleostei</taxon>
        <taxon>Neoteleostei</taxon>
        <taxon>Acanthomorphata</taxon>
        <taxon>Anabantaria</taxon>
        <taxon>Anabantiformes</taxon>
        <taxon>Anabantoidei</taxon>
        <taxon>Osphronemidae</taxon>
        <taxon>Betta</taxon>
    </lineage>
</organism>
<accession>A0A9W2Y976</accession>
<reference evidence="2" key="1">
    <citation type="submission" date="2025-08" db="UniProtKB">
        <authorList>
            <consortium name="RefSeq"/>
        </authorList>
    </citation>
    <scope>IDENTIFICATION</scope>
</reference>
<keyword evidence="1" id="KW-1185">Reference proteome</keyword>
<evidence type="ECO:0000313" key="1">
    <source>
        <dbReference type="Proteomes" id="UP000515150"/>
    </source>
</evidence>
<protein>
    <submittedName>
        <fullName evidence="2">Uncharacterized protein LOC114851255 isoform X5</fullName>
    </submittedName>
</protein>
<dbReference type="RefSeq" id="XP_055370400.1">
    <property type="nucleotide sequence ID" value="XM_055514425.1"/>
</dbReference>
<evidence type="ECO:0000313" key="2">
    <source>
        <dbReference type="RefSeq" id="XP_055370400.1"/>
    </source>
</evidence>
<sequence>MDEQNQDWVDYDVYKIEIKEEKPDLDLITQDRVTTNELKEENQEFYVSQVKEETRHLDSVEQISIKEEQQEAENRSTATAGSEQQVRYRWRTLPVKQIGEGTKTAHKGTMLTLVNFIK</sequence>
<dbReference type="AlphaFoldDB" id="A0A9W2Y976"/>
<gene>
    <name evidence="2" type="primary">LOC114851255</name>
</gene>
<dbReference type="Proteomes" id="UP000515150">
    <property type="component" value="Chromosome 2"/>
</dbReference>